<reference evidence="2" key="1">
    <citation type="submission" date="2016-10" db="EMBL/GenBank/DDBJ databases">
        <title>Sequence of Gallionella enrichment culture.</title>
        <authorList>
            <person name="Poehlein A."/>
            <person name="Muehling M."/>
            <person name="Daniel R."/>
        </authorList>
    </citation>
    <scope>NUCLEOTIDE SEQUENCE</scope>
</reference>
<dbReference type="InterPro" id="IPR031107">
    <property type="entry name" value="Small_HSP"/>
</dbReference>
<evidence type="ECO:0000259" key="1">
    <source>
        <dbReference type="PROSITE" id="PS01031"/>
    </source>
</evidence>
<organism evidence="2">
    <name type="scientific">mine drainage metagenome</name>
    <dbReference type="NCBI Taxonomy" id="410659"/>
    <lineage>
        <taxon>unclassified sequences</taxon>
        <taxon>metagenomes</taxon>
        <taxon>ecological metagenomes</taxon>
    </lineage>
</organism>
<dbReference type="EMBL" id="MLJW01000069">
    <property type="protein sequence ID" value="OIR03067.1"/>
    <property type="molecule type" value="Genomic_DNA"/>
</dbReference>
<dbReference type="InterPro" id="IPR002068">
    <property type="entry name" value="A-crystallin/Hsp20_dom"/>
</dbReference>
<dbReference type="CDD" id="cd06464">
    <property type="entry name" value="ACD_sHsps-like"/>
    <property type="match status" value="1"/>
</dbReference>
<gene>
    <name evidence="2" type="ORF">GALL_148450</name>
</gene>
<dbReference type="AlphaFoldDB" id="A0A1J5S508"/>
<name>A0A1J5S508_9ZZZZ</name>
<dbReference type="Gene3D" id="2.60.40.790">
    <property type="match status" value="1"/>
</dbReference>
<accession>A0A1J5S508</accession>
<dbReference type="PROSITE" id="PS01031">
    <property type="entry name" value="SHSP"/>
    <property type="match status" value="1"/>
</dbReference>
<dbReference type="Pfam" id="PF00011">
    <property type="entry name" value="HSP20"/>
    <property type="match status" value="1"/>
</dbReference>
<feature type="domain" description="SHSP" evidence="1">
    <location>
        <begin position="35"/>
        <end position="148"/>
    </location>
</feature>
<comment type="caution">
    <text evidence="2">The sequence shown here is derived from an EMBL/GenBank/DDBJ whole genome shotgun (WGS) entry which is preliminary data.</text>
</comment>
<protein>
    <submittedName>
        <fullName evidence="2">Acid shock protein</fullName>
    </submittedName>
</protein>
<dbReference type="InterPro" id="IPR008978">
    <property type="entry name" value="HSP20-like_chaperone"/>
</dbReference>
<dbReference type="PANTHER" id="PTHR11527">
    <property type="entry name" value="HEAT-SHOCK PROTEIN 20 FAMILY MEMBER"/>
    <property type="match status" value="1"/>
</dbReference>
<evidence type="ECO:0000313" key="2">
    <source>
        <dbReference type="EMBL" id="OIR03067.1"/>
    </source>
</evidence>
<dbReference type="SUPFAM" id="SSF49764">
    <property type="entry name" value="HSP20-like chaperones"/>
    <property type="match status" value="1"/>
</dbReference>
<proteinExistence type="predicted"/>
<sequence>MADITRFDPFNELTRLDPFRDVDDFFKGFMLRPVFRGLEAEPQIRIDVSEEDKGYLIKAEIPGVKKEDIHISVEGNQVSISAEVKKEKEEKEGKRVIRSERYYGKVYRSFSLSQEVDQAAAQAKYADGVLELTLPKKPGTTAKKITVS</sequence>